<dbReference type="InterPro" id="IPR005467">
    <property type="entry name" value="His_kinase_dom"/>
</dbReference>
<feature type="transmembrane region" description="Helical" evidence="15">
    <location>
        <begin position="291"/>
        <end position="310"/>
    </location>
</feature>
<dbReference type="SMART" id="SM00387">
    <property type="entry name" value="HATPase_c"/>
    <property type="match status" value="1"/>
</dbReference>
<feature type="compositionally biased region" description="Basic and acidic residues" evidence="14">
    <location>
        <begin position="715"/>
        <end position="731"/>
    </location>
</feature>
<dbReference type="Proteomes" id="UP001299220">
    <property type="component" value="Unassembled WGS sequence"/>
</dbReference>
<dbReference type="EC" id="2.7.13.3" evidence="3"/>
<evidence type="ECO:0000256" key="2">
    <source>
        <dbReference type="ARBA" id="ARBA00004651"/>
    </source>
</evidence>
<dbReference type="InterPro" id="IPR003661">
    <property type="entry name" value="HisK_dim/P_dom"/>
</dbReference>
<dbReference type="InterPro" id="IPR036097">
    <property type="entry name" value="HisK_dim/P_sf"/>
</dbReference>
<keyword evidence="7 15" id="KW-0812">Transmembrane</keyword>
<dbReference type="Gene3D" id="3.30.565.10">
    <property type="entry name" value="Histidine kinase-like ATPase, C-terminal domain"/>
    <property type="match status" value="1"/>
</dbReference>
<reference evidence="17 18" key="1">
    <citation type="submission" date="2020-12" db="EMBL/GenBank/DDBJ databases">
        <title>Whole genome sequences of gut porcine anaerobes.</title>
        <authorList>
            <person name="Kubasova T."/>
            <person name="Jahodarova E."/>
            <person name="Rychlik I."/>
        </authorList>
    </citation>
    <scope>NUCLEOTIDE SEQUENCE [LARGE SCALE GENOMIC DNA]</scope>
    <source>
        <strain evidence="17 18">An867</strain>
    </source>
</reference>
<dbReference type="InterPro" id="IPR036890">
    <property type="entry name" value="HATPase_C_sf"/>
</dbReference>
<keyword evidence="4" id="KW-1003">Cell membrane</keyword>
<evidence type="ECO:0000256" key="13">
    <source>
        <dbReference type="ARBA" id="ARBA00023136"/>
    </source>
</evidence>
<accession>A0ABS9CMV9</accession>
<evidence type="ECO:0000256" key="1">
    <source>
        <dbReference type="ARBA" id="ARBA00000085"/>
    </source>
</evidence>
<feature type="transmembrane region" description="Helical" evidence="15">
    <location>
        <begin position="370"/>
        <end position="392"/>
    </location>
</feature>
<keyword evidence="10" id="KW-0067">ATP-binding</keyword>
<dbReference type="Pfam" id="PF02518">
    <property type="entry name" value="HATPase_c"/>
    <property type="match status" value="1"/>
</dbReference>
<evidence type="ECO:0000256" key="14">
    <source>
        <dbReference type="SAM" id="MobiDB-lite"/>
    </source>
</evidence>
<evidence type="ECO:0000256" key="8">
    <source>
        <dbReference type="ARBA" id="ARBA00022741"/>
    </source>
</evidence>
<feature type="domain" description="Histidine kinase" evidence="16">
    <location>
        <begin position="491"/>
        <end position="705"/>
    </location>
</feature>
<dbReference type="PANTHER" id="PTHR45528">
    <property type="entry name" value="SENSOR HISTIDINE KINASE CPXA"/>
    <property type="match status" value="1"/>
</dbReference>
<keyword evidence="13 15" id="KW-0472">Membrane</keyword>
<name>A0ABS9CMV9_9FIRM</name>
<feature type="region of interest" description="Disordered" evidence="14">
    <location>
        <begin position="705"/>
        <end position="731"/>
    </location>
</feature>
<evidence type="ECO:0000256" key="10">
    <source>
        <dbReference type="ARBA" id="ARBA00022840"/>
    </source>
</evidence>
<keyword evidence="6" id="KW-0808">Transferase</keyword>
<evidence type="ECO:0000256" key="11">
    <source>
        <dbReference type="ARBA" id="ARBA00022989"/>
    </source>
</evidence>
<comment type="caution">
    <text evidence="17">The sequence shown here is derived from an EMBL/GenBank/DDBJ whole genome shotgun (WGS) entry which is preliminary data.</text>
</comment>
<evidence type="ECO:0000256" key="15">
    <source>
        <dbReference type="SAM" id="Phobius"/>
    </source>
</evidence>
<dbReference type="InterPro" id="IPR050398">
    <property type="entry name" value="HssS/ArlS-like"/>
</dbReference>
<keyword evidence="5" id="KW-0597">Phosphoprotein</keyword>
<dbReference type="Gene3D" id="1.10.287.130">
    <property type="match status" value="1"/>
</dbReference>
<dbReference type="PANTHER" id="PTHR45528:SF1">
    <property type="entry name" value="SENSOR HISTIDINE KINASE CPXA"/>
    <property type="match status" value="1"/>
</dbReference>
<dbReference type="CDD" id="cd00082">
    <property type="entry name" value="HisKA"/>
    <property type="match status" value="1"/>
</dbReference>
<keyword evidence="12" id="KW-0902">Two-component regulatory system</keyword>
<dbReference type="EMBL" id="JAFBIT010000001">
    <property type="protein sequence ID" value="MCF2651953.1"/>
    <property type="molecule type" value="Genomic_DNA"/>
</dbReference>
<keyword evidence="9" id="KW-0418">Kinase</keyword>
<feature type="transmembrane region" description="Helical" evidence="15">
    <location>
        <begin position="316"/>
        <end position="334"/>
    </location>
</feature>
<dbReference type="PROSITE" id="PS50109">
    <property type="entry name" value="HIS_KIN"/>
    <property type="match status" value="1"/>
</dbReference>
<gene>
    <name evidence="17" type="ORF">JQM67_05005</name>
</gene>
<evidence type="ECO:0000256" key="9">
    <source>
        <dbReference type="ARBA" id="ARBA00022777"/>
    </source>
</evidence>
<proteinExistence type="predicted"/>
<sequence length="731" mass="81930">MKSKSTNLARGVFSWFCFLLVVFTIIFTVVYGVAFFSQYGSSLFEKSEDIAETVGQIMCGELRELDIYKEGASSFFERLFYSTQSGETSAQANSYEEEEAEISIECGVRYFISDSNTTASVATVYVETISKDNLYSVTDYSSDPAGKTVTNDANWDPNTLPEDFNYLFRCSSGVVEIFHKQESGALKSVFRSDEPGAFYTDTLAYALESLRSVKNPPDISFAVRAEATSHYASNEIVGNAQNYANRLLFQFVLVTTAVALFILILILSFLFRPDRKLFETYLAHGLKWIWIEIKIVAMIGWSALCLALLFADWFPVALALCALFFMFYLLGVDISHNRRIYRHNIIHSILKLVLANKDGKRFEQLVYRKYLATVGILLGLVLAAVVVTLFFWGHWPFEEWLPAFYVSIGIAALGTMIWFAAALRDDLRDYGKLMDQVEQMYKGDLNAVNTLPATSPLYSSAMQLNMIRDGIKIAVEEGIKSERTKVELITNVSHDIKTPLTSIISYVELLKAEPDLPPHVMDYIEIISQKSDRLRHMIQDIFDVSKAATGNMSLEPEYIGLDKLLRQTLADMEGLMQSSPLQWRVQIPQDTFPVYADGQRMYRVFQNLIKNAVQYSLEGSRVYVSLEKRNDCAVAVIQNITKHELEMDGEALTARFVRGDDSRSTSGSGLGLSIAKSFTEACGGTCTVSVKGDLFTVEIALPLASPPEPTVTEFQNEKEDEGKDSADSAQS</sequence>
<evidence type="ECO:0000256" key="7">
    <source>
        <dbReference type="ARBA" id="ARBA00022692"/>
    </source>
</evidence>
<dbReference type="InterPro" id="IPR003594">
    <property type="entry name" value="HATPase_dom"/>
</dbReference>
<dbReference type="SUPFAM" id="SSF55874">
    <property type="entry name" value="ATPase domain of HSP90 chaperone/DNA topoisomerase II/histidine kinase"/>
    <property type="match status" value="1"/>
</dbReference>
<evidence type="ECO:0000256" key="6">
    <source>
        <dbReference type="ARBA" id="ARBA00022679"/>
    </source>
</evidence>
<evidence type="ECO:0000313" key="17">
    <source>
        <dbReference type="EMBL" id="MCF2651953.1"/>
    </source>
</evidence>
<feature type="transmembrane region" description="Helical" evidence="15">
    <location>
        <begin position="247"/>
        <end position="271"/>
    </location>
</feature>
<evidence type="ECO:0000313" key="18">
    <source>
        <dbReference type="Proteomes" id="UP001299220"/>
    </source>
</evidence>
<dbReference type="SMART" id="SM00388">
    <property type="entry name" value="HisKA"/>
    <property type="match status" value="1"/>
</dbReference>
<dbReference type="RefSeq" id="WP_235322977.1">
    <property type="nucleotide sequence ID" value="NZ_JAFBIT010000001.1"/>
</dbReference>
<protein>
    <recommendedName>
        <fullName evidence="3">histidine kinase</fullName>
        <ecNumber evidence="3">2.7.13.3</ecNumber>
    </recommendedName>
</protein>
<feature type="transmembrane region" description="Helical" evidence="15">
    <location>
        <begin position="12"/>
        <end position="36"/>
    </location>
</feature>
<organism evidence="17 18">
    <name type="scientific">Anaeromassilibacillus senegalensis</name>
    <dbReference type="NCBI Taxonomy" id="1673717"/>
    <lineage>
        <taxon>Bacteria</taxon>
        <taxon>Bacillati</taxon>
        <taxon>Bacillota</taxon>
        <taxon>Clostridia</taxon>
        <taxon>Eubacteriales</taxon>
        <taxon>Acutalibacteraceae</taxon>
        <taxon>Anaeromassilibacillus</taxon>
    </lineage>
</organism>
<evidence type="ECO:0000256" key="4">
    <source>
        <dbReference type="ARBA" id="ARBA00022475"/>
    </source>
</evidence>
<comment type="catalytic activity">
    <reaction evidence="1">
        <text>ATP + protein L-histidine = ADP + protein N-phospho-L-histidine.</text>
        <dbReference type="EC" id="2.7.13.3"/>
    </reaction>
</comment>
<dbReference type="Pfam" id="PF00512">
    <property type="entry name" value="HisKA"/>
    <property type="match status" value="1"/>
</dbReference>
<keyword evidence="18" id="KW-1185">Reference proteome</keyword>
<keyword evidence="8" id="KW-0547">Nucleotide-binding</keyword>
<keyword evidence="11 15" id="KW-1133">Transmembrane helix</keyword>
<feature type="transmembrane region" description="Helical" evidence="15">
    <location>
        <begin position="404"/>
        <end position="423"/>
    </location>
</feature>
<evidence type="ECO:0000259" key="16">
    <source>
        <dbReference type="PROSITE" id="PS50109"/>
    </source>
</evidence>
<evidence type="ECO:0000256" key="3">
    <source>
        <dbReference type="ARBA" id="ARBA00012438"/>
    </source>
</evidence>
<dbReference type="SUPFAM" id="SSF47384">
    <property type="entry name" value="Homodimeric domain of signal transducing histidine kinase"/>
    <property type="match status" value="1"/>
</dbReference>
<evidence type="ECO:0000256" key="5">
    <source>
        <dbReference type="ARBA" id="ARBA00022553"/>
    </source>
</evidence>
<comment type="subcellular location">
    <subcellularLocation>
        <location evidence="2">Cell membrane</location>
        <topology evidence="2">Multi-pass membrane protein</topology>
    </subcellularLocation>
</comment>
<evidence type="ECO:0000256" key="12">
    <source>
        <dbReference type="ARBA" id="ARBA00023012"/>
    </source>
</evidence>